<evidence type="ECO:0000256" key="1">
    <source>
        <dbReference type="ARBA" id="ARBA00004141"/>
    </source>
</evidence>
<reference evidence="10" key="1">
    <citation type="journal article" date="2019" name="Science">
        <title>Mutation of a bHLH transcription factor allowed almond domestication.</title>
        <authorList>
            <person name="Sanchez-Perez R."/>
            <person name="Pavan S."/>
            <person name="Mazzeo R."/>
            <person name="Moldovan C."/>
            <person name="Aiese Cigliano R."/>
            <person name="Del Cueto J."/>
            <person name="Ricciardi F."/>
            <person name="Lotti C."/>
            <person name="Ricciardi L."/>
            <person name="Dicenta F."/>
            <person name="Lopez-Marques R.L."/>
            <person name="Lindberg Moller B."/>
        </authorList>
    </citation>
    <scope>NUCLEOTIDE SEQUENCE</scope>
</reference>
<accession>A0A4Y1RVK3</accession>
<dbReference type="GO" id="GO:0008270">
    <property type="term" value="F:zinc ion binding"/>
    <property type="evidence" value="ECO:0007669"/>
    <property type="project" value="UniProtKB-KW"/>
</dbReference>
<sequence length="1100" mass="123671">MCNTNYYLNLAIVIPCTDSCVVPSIVYAIFGNSKHVAVGTLGTSSLLIAETINKVASPEAQPALYLHLIFTVTFVTGIFQAALGFQRMGMLVDFLSHSTITGFMGGTATIICLQQFKGFFGLTHFTTKTDVISVMHALIEHRDEVCLCLNFSNLLPSFALLKNEQDGNKEMIAFGLMNLAGSFTSCYLTIGIRTTFWYQFFIKFAGTFSKTAVNYHAGSKTAMSNMVMAILWRSRSCSWLLSLATPLLLLSVPLLYLPRLASSNMKRPSNSSRLTMVSELETQNHMASNNNLLQPQLPKFTGKNYSQWSIQMKVLYAAQDLWEVVENGFVEPNDQAILTQQQLTELKETRKKDKKALFFIFQAVDEAIFERISSCTTSKQAWDTLFASYKGEEKVKMARLQTLRGEFDMLRMKESESVEDYFNRVISLVNQLRINGEKIEDQRVAEKILRSMSRKFEYIVVAIEESKDLSTLSLDSLMGSLQSHELRLKQFDSGPVEQAFQSQVSFRGSSRRGGGGFTRGRGRNNQGRGYANDQKETNDESSARDYGYPRGRRDHGYQRGRGDYGFPRGRGDYGGHSRGRGREQGSSLSNIQCYNCKQYGHIKSTCKNKTNGGAESSFVHEKASERENDNVVLLAYAAAREGNCTYQGFLMVVASTLWAFEFQYTIIDGKQHMVRGLPTIQHQTQVCEACVLGKHQRNSFLTGYSWRASHPLELVHSDVCGPMNTTSTGGNRYFLTFIDDYSRKTWVYFLKYKSEVFDYFKVFKALAEKQSGFALKTLRSDQGGEFSSNHQFTARYTPQQNGVAERKNRTIMELARSMLKAKAMPNRFWAEAVACAVYLLNRASSNSVEGKTPQEAWSGLKPCISHLRIFGSIAYSHIPDETRRKLDDKSEKCILVGYSEKAKAYKLFNPLTNKIIVSRDVKFNEEEAWNWSEAENQSPILLDIGLENPDLTPPTTSSQGLSSTSSSDSSEEEEISRGQRRSTRAHQPSTRYPSSDYVLITNGGTNFALFVDADPIMFEEASKDEKWVKAMDQEIDSIKKNDTWELVDLPQGKKPIGVKWVYKTKLNAQGEDLVAVLVVLEVEEEEDSGAVAVAEANGKY</sequence>
<dbReference type="PROSITE" id="PS50994">
    <property type="entry name" value="INTEGRASE"/>
    <property type="match status" value="1"/>
</dbReference>
<dbReference type="InterPro" id="IPR011547">
    <property type="entry name" value="SLC26A/SulP_dom"/>
</dbReference>
<dbReference type="Gene3D" id="4.10.60.10">
    <property type="entry name" value="Zinc finger, CCHC-type"/>
    <property type="match status" value="1"/>
</dbReference>
<keyword evidence="5" id="KW-0479">Metal-binding</keyword>
<name>A0A4Y1RVK3_PRUDU</name>
<evidence type="ECO:0000256" key="3">
    <source>
        <dbReference type="ARBA" id="ARBA00022989"/>
    </source>
</evidence>
<feature type="transmembrane region" description="Helical" evidence="7">
    <location>
        <begin position="6"/>
        <end position="29"/>
    </location>
</feature>
<dbReference type="InterPro" id="IPR001584">
    <property type="entry name" value="Integrase_cat-core"/>
</dbReference>
<dbReference type="SMART" id="SM00343">
    <property type="entry name" value="ZnF_C2HC"/>
    <property type="match status" value="1"/>
</dbReference>
<dbReference type="GO" id="GO:0015074">
    <property type="term" value="P:DNA integration"/>
    <property type="evidence" value="ECO:0007669"/>
    <property type="project" value="InterPro"/>
</dbReference>
<feature type="compositionally biased region" description="Low complexity" evidence="6">
    <location>
        <begin position="957"/>
        <end position="968"/>
    </location>
</feature>
<dbReference type="InterPro" id="IPR039537">
    <property type="entry name" value="Retrotran_Ty1/copia-like"/>
</dbReference>
<keyword evidence="2 7" id="KW-0812">Transmembrane</keyword>
<evidence type="ECO:0000256" key="4">
    <source>
        <dbReference type="ARBA" id="ARBA00023136"/>
    </source>
</evidence>
<feature type="region of interest" description="Disordered" evidence="6">
    <location>
        <begin position="944"/>
        <end position="993"/>
    </location>
</feature>
<dbReference type="Pfam" id="PF14223">
    <property type="entry name" value="Retrotran_gag_2"/>
    <property type="match status" value="1"/>
</dbReference>
<feature type="compositionally biased region" description="Basic and acidic residues" evidence="6">
    <location>
        <begin position="533"/>
        <end position="543"/>
    </location>
</feature>
<evidence type="ECO:0000256" key="2">
    <source>
        <dbReference type="ARBA" id="ARBA00022692"/>
    </source>
</evidence>
<feature type="transmembrane region" description="Helical" evidence="7">
    <location>
        <begin position="64"/>
        <end position="85"/>
    </location>
</feature>
<dbReference type="SUPFAM" id="SSF53098">
    <property type="entry name" value="Ribonuclease H-like"/>
    <property type="match status" value="1"/>
</dbReference>
<dbReference type="InterPro" id="IPR036397">
    <property type="entry name" value="RNaseH_sf"/>
</dbReference>
<protein>
    <submittedName>
        <fullName evidence="10">Uncharacterized protein</fullName>
    </submittedName>
</protein>
<feature type="compositionally biased region" description="Basic and acidic residues" evidence="6">
    <location>
        <begin position="569"/>
        <end position="583"/>
    </location>
</feature>
<keyword evidence="3 7" id="KW-1133">Transmembrane helix</keyword>
<dbReference type="AlphaFoldDB" id="A0A4Y1RVK3"/>
<feature type="domain" description="CCHC-type" evidence="8">
    <location>
        <begin position="593"/>
        <end position="608"/>
    </location>
</feature>
<evidence type="ECO:0000313" key="10">
    <source>
        <dbReference type="EMBL" id="BBH08404.1"/>
    </source>
</evidence>
<organism evidence="10">
    <name type="scientific">Prunus dulcis</name>
    <name type="common">Almond</name>
    <name type="synonym">Amygdalus dulcis</name>
    <dbReference type="NCBI Taxonomy" id="3755"/>
    <lineage>
        <taxon>Eukaryota</taxon>
        <taxon>Viridiplantae</taxon>
        <taxon>Streptophyta</taxon>
        <taxon>Embryophyta</taxon>
        <taxon>Tracheophyta</taxon>
        <taxon>Spermatophyta</taxon>
        <taxon>Magnoliopsida</taxon>
        <taxon>eudicotyledons</taxon>
        <taxon>Gunneridae</taxon>
        <taxon>Pentapetalae</taxon>
        <taxon>rosids</taxon>
        <taxon>fabids</taxon>
        <taxon>Rosales</taxon>
        <taxon>Rosaceae</taxon>
        <taxon>Amygdaloideae</taxon>
        <taxon>Amygdaleae</taxon>
        <taxon>Prunus</taxon>
    </lineage>
</organism>
<dbReference type="PROSITE" id="PS50158">
    <property type="entry name" value="ZF_CCHC"/>
    <property type="match status" value="1"/>
</dbReference>
<dbReference type="GO" id="GO:0003676">
    <property type="term" value="F:nucleic acid binding"/>
    <property type="evidence" value="ECO:0007669"/>
    <property type="project" value="InterPro"/>
</dbReference>
<dbReference type="Pfam" id="PF25597">
    <property type="entry name" value="SH3_retrovirus"/>
    <property type="match status" value="1"/>
</dbReference>
<evidence type="ECO:0000259" key="8">
    <source>
        <dbReference type="PROSITE" id="PS50158"/>
    </source>
</evidence>
<dbReference type="PANTHER" id="PTHR42648:SF18">
    <property type="entry name" value="RETROTRANSPOSON, UNCLASSIFIED-LIKE PROTEIN"/>
    <property type="match status" value="1"/>
</dbReference>
<evidence type="ECO:0000259" key="9">
    <source>
        <dbReference type="PROSITE" id="PS50994"/>
    </source>
</evidence>
<keyword evidence="5" id="KW-0862">Zinc</keyword>
<dbReference type="InterPro" id="IPR012337">
    <property type="entry name" value="RNaseH-like_sf"/>
</dbReference>
<dbReference type="GO" id="GO:0016020">
    <property type="term" value="C:membrane"/>
    <property type="evidence" value="ECO:0007669"/>
    <property type="project" value="UniProtKB-SubCell"/>
</dbReference>
<feature type="domain" description="Integrase catalytic" evidence="9">
    <location>
        <begin position="707"/>
        <end position="861"/>
    </location>
</feature>
<dbReference type="PANTHER" id="PTHR42648">
    <property type="entry name" value="TRANSPOSASE, PUTATIVE-RELATED"/>
    <property type="match status" value="1"/>
</dbReference>
<evidence type="ECO:0000256" key="6">
    <source>
        <dbReference type="SAM" id="MobiDB-lite"/>
    </source>
</evidence>
<dbReference type="Gene3D" id="3.30.420.10">
    <property type="entry name" value="Ribonuclease H-like superfamily/Ribonuclease H"/>
    <property type="match status" value="1"/>
</dbReference>
<gene>
    <name evidence="10" type="ORF">Prudu_020582</name>
</gene>
<dbReference type="InterPro" id="IPR057670">
    <property type="entry name" value="SH3_retrovirus"/>
</dbReference>
<keyword evidence="5" id="KW-0863">Zinc-finger</keyword>
<dbReference type="InterPro" id="IPR036875">
    <property type="entry name" value="Znf_CCHC_sf"/>
</dbReference>
<dbReference type="EMBL" id="AP019303">
    <property type="protein sequence ID" value="BBH08404.1"/>
    <property type="molecule type" value="Genomic_DNA"/>
</dbReference>
<comment type="subcellular location">
    <subcellularLocation>
        <location evidence="1">Membrane</location>
        <topology evidence="1">Multi-pass membrane protein</topology>
    </subcellularLocation>
</comment>
<proteinExistence type="predicted"/>
<evidence type="ECO:0000256" key="7">
    <source>
        <dbReference type="SAM" id="Phobius"/>
    </source>
</evidence>
<dbReference type="SUPFAM" id="SSF57756">
    <property type="entry name" value="Retrovirus zinc finger-like domains"/>
    <property type="match status" value="1"/>
</dbReference>
<feature type="region of interest" description="Disordered" evidence="6">
    <location>
        <begin position="499"/>
        <end position="586"/>
    </location>
</feature>
<dbReference type="Pfam" id="PF00665">
    <property type="entry name" value="rve"/>
    <property type="match status" value="1"/>
</dbReference>
<feature type="transmembrane region" description="Helical" evidence="7">
    <location>
        <begin position="171"/>
        <end position="190"/>
    </location>
</feature>
<evidence type="ECO:0000256" key="5">
    <source>
        <dbReference type="PROSITE-ProRule" id="PRU00047"/>
    </source>
</evidence>
<feature type="transmembrane region" description="Helical" evidence="7">
    <location>
        <begin position="238"/>
        <end position="257"/>
    </location>
</feature>
<keyword evidence="4 7" id="KW-0472">Membrane</keyword>
<dbReference type="InterPro" id="IPR001878">
    <property type="entry name" value="Znf_CCHC"/>
</dbReference>
<dbReference type="Pfam" id="PF00916">
    <property type="entry name" value="Sulfate_transp"/>
    <property type="match status" value="2"/>
</dbReference>